<dbReference type="OrthoDB" id="361483at2"/>
<feature type="domain" description="GtrA/DPMS transmembrane" evidence="7">
    <location>
        <begin position="19"/>
        <end position="144"/>
    </location>
</feature>
<keyword evidence="9" id="KW-1185">Reference proteome</keyword>
<sequence length="149" mass="16871">MKQLITLSKKLLQSEGILYLIFGGLTTLVYMVTRLLLSAFAIDAGLSATIANIISVLFAFITNDTIVFRQERKGWLYRLGKFVLARLATALIDIALAYLLVTRYPNLIGQFVNNDYHLVNLIEMLFSQVLIILLNYVFSKVFVFKNTAN</sequence>
<gene>
    <name evidence="8" type="ORF">NCTC12224_01905</name>
</gene>
<keyword evidence="4 6" id="KW-1133">Transmembrane helix</keyword>
<evidence type="ECO:0000256" key="4">
    <source>
        <dbReference type="ARBA" id="ARBA00022989"/>
    </source>
</evidence>
<dbReference type="RefSeq" id="WP_115270117.1">
    <property type="nucleotide sequence ID" value="NZ_JBCLSK010000015.1"/>
</dbReference>
<dbReference type="InterPro" id="IPR007267">
    <property type="entry name" value="GtrA_DPMS_TM"/>
</dbReference>
<evidence type="ECO:0000256" key="5">
    <source>
        <dbReference type="ARBA" id="ARBA00023136"/>
    </source>
</evidence>
<evidence type="ECO:0000256" key="6">
    <source>
        <dbReference type="SAM" id="Phobius"/>
    </source>
</evidence>
<dbReference type="GeneID" id="78357169"/>
<evidence type="ECO:0000256" key="2">
    <source>
        <dbReference type="ARBA" id="ARBA00009399"/>
    </source>
</evidence>
<dbReference type="GO" id="GO:0000271">
    <property type="term" value="P:polysaccharide biosynthetic process"/>
    <property type="evidence" value="ECO:0007669"/>
    <property type="project" value="InterPro"/>
</dbReference>
<evidence type="ECO:0000256" key="3">
    <source>
        <dbReference type="ARBA" id="ARBA00022692"/>
    </source>
</evidence>
<evidence type="ECO:0000256" key="1">
    <source>
        <dbReference type="ARBA" id="ARBA00004141"/>
    </source>
</evidence>
<feature type="transmembrane region" description="Helical" evidence="6">
    <location>
        <begin position="12"/>
        <end position="33"/>
    </location>
</feature>
<dbReference type="AlphaFoldDB" id="A0A380KC25"/>
<proteinExistence type="inferred from homology"/>
<dbReference type="PANTHER" id="PTHR38459">
    <property type="entry name" value="PROPHAGE BACTOPRENOL-LINKED GLUCOSE TRANSLOCASE HOMOLOG"/>
    <property type="match status" value="1"/>
</dbReference>
<evidence type="ECO:0000313" key="8">
    <source>
        <dbReference type="EMBL" id="SUN62478.1"/>
    </source>
</evidence>
<evidence type="ECO:0000313" key="9">
    <source>
        <dbReference type="Proteomes" id="UP000254924"/>
    </source>
</evidence>
<dbReference type="PANTHER" id="PTHR38459:SF5">
    <property type="entry name" value="CELL WALL TEICHOIC ACID GLYCOSYLATION PROTEIN GTCA"/>
    <property type="match status" value="1"/>
</dbReference>
<reference evidence="8 9" key="1">
    <citation type="submission" date="2018-06" db="EMBL/GenBank/DDBJ databases">
        <authorList>
            <consortium name="Pathogen Informatics"/>
            <person name="Doyle S."/>
        </authorList>
    </citation>
    <scope>NUCLEOTIDE SEQUENCE [LARGE SCALE GENOMIC DNA]</scope>
    <source>
        <strain evidence="8 9">NCTC12224</strain>
    </source>
</reference>
<evidence type="ECO:0000259" key="7">
    <source>
        <dbReference type="Pfam" id="PF04138"/>
    </source>
</evidence>
<dbReference type="EMBL" id="UHFN01000007">
    <property type="protein sequence ID" value="SUN62478.1"/>
    <property type="molecule type" value="Genomic_DNA"/>
</dbReference>
<dbReference type="InterPro" id="IPR051401">
    <property type="entry name" value="GtrA_CellWall_Glycosyl"/>
</dbReference>
<accession>A0A380KC25</accession>
<feature type="transmembrane region" description="Helical" evidence="6">
    <location>
        <begin position="39"/>
        <end position="61"/>
    </location>
</feature>
<name>A0A380KC25_9STRE</name>
<keyword evidence="5 6" id="KW-0472">Membrane</keyword>
<dbReference type="Proteomes" id="UP000254924">
    <property type="component" value="Unassembled WGS sequence"/>
</dbReference>
<comment type="subcellular location">
    <subcellularLocation>
        <location evidence="1">Membrane</location>
        <topology evidence="1">Multi-pass membrane protein</topology>
    </subcellularLocation>
</comment>
<keyword evidence="3 6" id="KW-0812">Transmembrane</keyword>
<comment type="similarity">
    <text evidence="2">Belongs to the GtrA family.</text>
</comment>
<feature type="transmembrane region" description="Helical" evidence="6">
    <location>
        <begin position="82"/>
        <end position="101"/>
    </location>
</feature>
<dbReference type="Pfam" id="PF04138">
    <property type="entry name" value="GtrA_DPMS_TM"/>
    <property type="match status" value="1"/>
</dbReference>
<organism evidence="8 9">
    <name type="scientific">Streptococcus hyointestinalis</name>
    <dbReference type="NCBI Taxonomy" id="1337"/>
    <lineage>
        <taxon>Bacteria</taxon>
        <taxon>Bacillati</taxon>
        <taxon>Bacillota</taxon>
        <taxon>Bacilli</taxon>
        <taxon>Lactobacillales</taxon>
        <taxon>Streptococcaceae</taxon>
        <taxon>Streptococcus</taxon>
    </lineage>
</organism>
<protein>
    <submittedName>
        <fullName evidence="8">GtrA-like membrane protein</fullName>
    </submittedName>
</protein>
<feature type="transmembrane region" description="Helical" evidence="6">
    <location>
        <begin position="121"/>
        <end position="143"/>
    </location>
</feature>
<dbReference type="GO" id="GO:0005886">
    <property type="term" value="C:plasma membrane"/>
    <property type="evidence" value="ECO:0007669"/>
    <property type="project" value="TreeGrafter"/>
</dbReference>